<dbReference type="SUPFAM" id="SSF48371">
    <property type="entry name" value="ARM repeat"/>
    <property type="match status" value="1"/>
</dbReference>
<proteinExistence type="inferred from homology"/>
<evidence type="ECO:0000256" key="14">
    <source>
        <dbReference type="PROSITE-ProRule" id="PRU00146"/>
    </source>
</evidence>
<keyword evidence="7" id="KW-0862">Zinc</keyword>
<dbReference type="GO" id="GO:0005634">
    <property type="term" value="C:nucleus"/>
    <property type="evidence" value="ECO:0007669"/>
    <property type="project" value="UniProtKB-SubCell"/>
</dbReference>
<evidence type="ECO:0000256" key="8">
    <source>
        <dbReference type="ARBA" id="ARBA00022853"/>
    </source>
</evidence>
<name>A0AA85K9U2_TRIRE</name>
<feature type="region of interest" description="Disordered" evidence="15">
    <location>
        <begin position="718"/>
        <end position="762"/>
    </location>
</feature>
<feature type="region of interest" description="Disordered" evidence="15">
    <location>
        <begin position="2600"/>
        <end position="2646"/>
    </location>
</feature>
<evidence type="ECO:0000256" key="3">
    <source>
        <dbReference type="ARBA" id="ARBA00006801"/>
    </source>
</evidence>
<evidence type="ECO:0000259" key="16">
    <source>
        <dbReference type="PROSITE" id="PS50016"/>
    </source>
</evidence>
<evidence type="ECO:0000256" key="4">
    <source>
        <dbReference type="ARBA" id="ARBA00012902"/>
    </source>
</evidence>
<keyword evidence="5" id="KW-0479">Metal-binding</keyword>
<dbReference type="InterPro" id="IPR003347">
    <property type="entry name" value="JmjC_dom"/>
</dbReference>
<keyword evidence="12" id="KW-0539">Nucleus</keyword>
<feature type="compositionally biased region" description="Polar residues" evidence="15">
    <location>
        <begin position="2633"/>
        <end position="2642"/>
    </location>
</feature>
<feature type="compositionally biased region" description="Low complexity" evidence="15">
    <location>
        <begin position="1992"/>
        <end position="2001"/>
    </location>
</feature>
<dbReference type="Pfam" id="PF00628">
    <property type="entry name" value="PHD"/>
    <property type="match status" value="2"/>
</dbReference>
<evidence type="ECO:0000259" key="17">
    <source>
        <dbReference type="PROSITE" id="PS51011"/>
    </source>
</evidence>
<feature type="compositionally biased region" description="Low complexity" evidence="15">
    <location>
        <begin position="955"/>
        <end position="968"/>
    </location>
</feature>
<feature type="compositionally biased region" description="Polar residues" evidence="15">
    <location>
        <begin position="2132"/>
        <end position="2141"/>
    </location>
</feature>
<feature type="domain" description="JmjC" evidence="19">
    <location>
        <begin position="340"/>
        <end position="506"/>
    </location>
</feature>
<dbReference type="SUPFAM" id="SSF46774">
    <property type="entry name" value="ARID-like"/>
    <property type="match status" value="1"/>
</dbReference>
<dbReference type="Pfam" id="PF21323">
    <property type="entry name" value="KDM5_C-hel"/>
    <property type="match status" value="1"/>
</dbReference>
<feature type="compositionally biased region" description="Polar residues" evidence="15">
    <location>
        <begin position="1830"/>
        <end position="1841"/>
    </location>
</feature>
<dbReference type="SMART" id="SM00545">
    <property type="entry name" value="JmjN"/>
    <property type="match status" value="1"/>
</dbReference>
<evidence type="ECO:0000256" key="13">
    <source>
        <dbReference type="ARBA" id="ARBA00048734"/>
    </source>
</evidence>
<feature type="compositionally biased region" description="Polar residues" evidence="15">
    <location>
        <begin position="1858"/>
        <end position="1874"/>
    </location>
</feature>
<feature type="region of interest" description="Disordered" evidence="15">
    <location>
        <begin position="670"/>
        <end position="702"/>
    </location>
</feature>
<dbReference type="CDD" id="cd15610">
    <property type="entry name" value="PHD3_KDM5A_like"/>
    <property type="match status" value="1"/>
</dbReference>
<evidence type="ECO:0000259" key="19">
    <source>
        <dbReference type="PROSITE" id="PS51184"/>
    </source>
</evidence>
<keyword evidence="20" id="KW-1185">Reference proteome</keyword>
<feature type="compositionally biased region" description="Acidic residues" evidence="15">
    <location>
        <begin position="890"/>
        <end position="908"/>
    </location>
</feature>
<feature type="region of interest" description="Disordered" evidence="15">
    <location>
        <begin position="1333"/>
        <end position="1370"/>
    </location>
</feature>
<organism evidence="20 21">
    <name type="scientific">Trichobilharzia regenti</name>
    <name type="common">Nasal bird schistosome</name>
    <dbReference type="NCBI Taxonomy" id="157069"/>
    <lineage>
        <taxon>Eukaryota</taxon>
        <taxon>Metazoa</taxon>
        <taxon>Spiralia</taxon>
        <taxon>Lophotrochozoa</taxon>
        <taxon>Platyhelminthes</taxon>
        <taxon>Trematoda</taxon>
        <taxon>Digenea</taxon>
        <taxon>Strigeidida</taxon>
        <taxon>Schistosomatoidea</taxon>
        <taxon>Schistosomatidae</taxon>
        <taxon>Trichobilharzia</taxon>
    </lineage>
</organism>
<feature type="compositionally biased region" description="Low complexity" evidence="15">
    <location>
        <begin position="1848"/>
        <end position="1857"/>
    </location>
</feature>
<keyword evidence="11" id="KW-0408">Iron</keyword>
<evidence type="ECO:0000256" key="2">
    <source>
        <dbReference type="ARBA" id="ARBA00004123"/>
    </source>
</evidence>
<dbReference type="InterPro" id="IPR016024">
    <property type="entry name" value="ARM-type_fold"/>
</dbReference>
<keyword evidence="6 14" id="KW-0863">Zinc-finger</keyword>
<evidence type="ECO:0000256" key="15">
    <source>
        <dbReference type="SAM" id="MobiDB-lite"/>
    </source>
</evidence>
<evidence type="ECO:0000313" key="21">
    <source>
        <dbReference type="WBParaSite" id="TREG1_82530.1"/>
    </source>
</evidence>
<comment type="subcellular location">
    <subcellularLocation>
        <location evidence="2">Nucleus</location>
    </subcellularLocation>
</comment>
<feature type="region of interest" description="Disordered" evidence="15">
    <location>
        <begin position="2463"/>
        <end position="2482"/>
    </location>
</feature>
<evidence type="ECO:0000256" key="7">
    <source>
        <dbReference type="ARBA" id="ARBA00022833"/>
    </source>
</evidence>
<feature type="region of interest" description="Disordered" evidence="15">
    <location>
        <begin position="2110"/>
        <end position="2187"/>
    </location>
</feature>
<dbReference type="PROSITE" id="PS51011">
    <property type="entry name" value="ARID"/>
    <property type="match status" value="1"/>
</dbReference>
<feature type="compositionally biased region" description="Basic and acidic residues" evidence="15">
    <location>
        <begin position="2372"/>
        <end position="2381"/>
    </location>
</feature>
<accession>A0AA85K9U2</accession>
<dbReference type="Gene3D" id="1.10.150.60">
    <property type="entry name" value="ARID DNA-binding domain"/>
    <property type="match status" value="1"/>
</dbReference>
<dbReference type="SMART" id="SM00501">
    <property type="entry name" value="BRIGHT"/>
    <property type="match status" value="1"/>
</dbReference>
<dbReference type="InterPro" id="IPR048615">
    <property type="entry name" value="KDM5_C-hel"/>
</dbReference>
<evidence type="ECO:0000256" key="5">
    <source>
        <dbReference type="ARBA" id="ARBA00022723"/>
    </source>
</evidence>
<dbReference type="PANTHER" id="PTHR10694">
    <property type="entry name" value="LYSINE-SPECIFIC DEMETHYLASE"/>
    <property type="match status" value="1"/>
</dbReference>
<dbReference type="SMART" id="SM00249">
    <property type="entry name" value="PHD"/>
    <property type="match status" value="3"/>
</dbReference>
<evidence type="ECO:0000313" key="20">
    <source>
        <dbReference type="Proteomes" id="UP000050795"/>
    </source>
</evidence>
<feature type="region of interest" description="Disordered" evidence="15">
    <location>
        <begin position="826"/>
        <end position="969"/>
    </location>
</feature>
<feature type="region of interest" description="Disordered" evidence="15">
    <location>
        <begin position="2512"/>
        <end position="2578"/>
    </location>
</feature>
<dbReference type="Pfam" id="PF01388">
    <property type="entry name" value="ARID"/>
    <property type="match status" value="1"/>
</dbReference>
<comment type="catalytic activity">
    <reaction evidence="13">
        <text>N(6),N(6),N(6)-trimethyl-L-lysyl(4)-[histone H3] + 3 2-oxoglutarate + 3 O2 = L-lysyl(4)-[histone H3] + 3 formaldehyde + 3 succinate + 3 CO2</text>
        <dbReference type="Rhea" id="RHEA:60208"/>
        <dbReference type="Rhea" id="RHEA-COMP:15537"/>
        <dbReference type="Rhea" id="RHEA-COMP:15547"/>
        <dbReference type="ChEBI" id="CHEBI:15379"/>
        <dbReference type="ChEBI" id="CHEBI:16526"/>
        <dbReference type="ChEBI" id="CHEBI:16810"/>
        <dbReference type="ChEBI" id="CHEBI:16842"/>
        <dbReference type="ChEBI" id="CHEBI:29969"/>
        <dbReference type="ChEBI" id="CHEBI:30031"/>
        <dbReference type="ChEBI" id="CHEBI:61961"/>
        <dbReference type="EC" id="1.14.11.67"/>
    </reaction>
</comment>
<feature type="compositionally biased region" description="Acidic residues" evidence="15">
    <location>
        <begin position="833"/>
        <end position="861"/>
    </location>
</feature>
<dbReference type="GO" id="GO:0006355">
    <property type="term" value="P:regulation of DNA-templated transcription"/>
    <property type="evidence" value="ECO:0007669"/>
    <property type="project" value="TreeGrafter"/>
</dbReference>
<dbReference type="Proteomes" id="UP000050795">
    <property type="component" value="Unassembled WGS sequence"/>
</dbReference>
<feature type="region of interest" description="Disordered" evidence="15">
    <location>
        <begin position="1478"/>
        <end position="1497"/>
    </location>
</feature>
<dbReference type="PANTHER" id="PTHR10694:SF33">
    <property type="entry name" value="LYSINE-SPECIFIC DEMETHYLASE 5"/>
    <property type="match status" value="1"/>
</dbReference>
<dbReference type="InterPro" id="IPR011011">
    <property type="entry name" value="Znf_FYVE_PHD"/>
</dbReference>
<evidence type="ECO:0000256" key="12">
    <source>
        <dbReference type="ARBA" id="ARBA00023242"/>
    </source>
</evidence>
<feature type="domain" description="JmjN" evidence="18">
    <location>
        <begin position="11"/>
        <end position="52"/>
    </location>
</feature>
<dbReference type="Gene3D" id="2.60.120.650">
    <property type="entry name" value="Cupin"/>
    <property type="match status" value="1"/>
</dbReference>
<sequence>MTSNFVRPPPAPVFNPTLEEFTDPISYVHRISPIAFNYGICKIRPPSGWKPPFSVDQENFTFVPRVQELSDVCAYNRVRYHFITSLIHFWEAQDVNLFVPQIKGKSVDIYRLWKQVKCAGGYSTVCEKKLWCKICEQINLPATPSFASVLSSHYKKYLLPYDTFLASEPAMNDQDVKSTRSNQLHKKKPSVGKMVCSVCKLGNDDEYLLLCDGCDTFGACHTYCLDPPLSDVPKGNWYCRDCVIRRYKQLNKFDAFGFKSSKMKYTLHTFGIHADDFKAKHFGKPTHMVSLEEAETEFWRLVNSEDTEVSVEYGADLNAHEHGSGFPTLRSGRVSQKLKHYINSPWNLNNTPLLDGSALRFLPRDISGMIIPWCYVGMAFSCFCWHTEDHWSYSINYLHMGEPKTWYGVPTNSADAFELAMRSEVPELFVNSPDLLHHMTTMVSPHRLQAYGVPVYRLDQMVGEFVVTFPRAFHAGFNQGFNFAEAVNFCPPDWFEYGRNCIEHYALLHRTPVFSHSELLCRMAKSVEPLSIEFLTVITKQLGDLLTTERCLRRHLARIGVRLTERMVFENSEDEKRECDLCRTTLYLSSLGCKCSESMVCLAHYQKLTCCSRDNQVMRYRYDLDELTEFKERLQQKLTEYEEWKCQLENNVFNLMPNKSVYSTDMKLSNINDSNSNNSEVKTKLDNPLDIPMDNCDNGDSVKDSFDTPVAVAAASTAVKSKLKDEDNADEENEPPVCSRSSESTPSKVKPEEKEEKRQKPTLLELNELLNIGRTRQYPSSMVSRLNHIISTINECSSVIDQLIMSYKKACERVNNIKILDIKSSKSDMTDSGNEDDDDDDDNDDDDGDDEEDEEQEEAEVDDNKDVKKYNKQRIQDILNSSGSIQSTSEESDDAVDNDDANDNETSGEDCHNSSGTSLRRSSRRLNKDNSSIDDDDVVVKKEKAENISDERKSNNNNSNNLKTTHNNYALRSTRKNCNETCSYRTRSKSSASKGPFISKITLNEFASIVKLTTNLPVVLPELSELQDFADHITAWRNEVCSLLAQLNKKLEINNNNNNNTEDVHSIITDINMDDAPATTTVSTAAVDVVVVSNIDDGDDVNSRMFDANKVELQLRSILPSVLKVKEYIDFANMIDIELPELNQLKRVHDCLIWLEDVDKILNFKSNNIFNSNQRENDDTGSDVKPTVIHKPTLNDVCKLQLQGNQVASSIAYVMNNIHENGYTHNFASCSVLDTALTVQSRRLLDMVSAVKLVEESLEKIIQAEPRSLSLSVIKERITVALQLPIHLTIITDVQEIYENAKIYEKKFNCLANILLINDNSWIKEEKAEERESVGQAKLLQPPPPPQQQQQQPLQKPDDDQEISLPTQDSNKENITVTDAFIDEIMEEIGLGSLNSTPSTWLAYLNTLEEKTANCVVKFPQIDPIKTLLSELNVIHEKLVKLFLRPESTQSLLEVLLPRSASALEWLIRLDGGPDLPGLSSSRSDGNNCPSTTYKRHTRSPNFQALTYRSLCKHSAEEFAKISSDKNCSEMYESVYSRFIDGEISLMHYLRSTNMRKSRAKHQEKVVYCICRQPGLTSFMLQCELCRDWVHNICVTLPSLKDSETERMRYICPRCECSLRPDLKQVLEVLVELHNLTKLKSNSNQYQALNNNNNSNNTNNAVNTENKPTHDLYFHQFPEFVAVQLLCDRAISFIKHIQKSIASNTELRQALEEYEHFSHMTMPSFDLIEENITEALINSSDENDDVPVDCKKKYQRVRTISPSRQSSTIDHDRSSVPGGVRDFIPKSVRNYRDAADSVKTQPHNRSYLSTGKPRAGMAMPLKTPWKPMNSAASTAETQMNRNPEDIRSSSSSSSSSSRLPNVESQFSDYKQSQRSRLLMSNSGENNNNNSNRLRINSGEQKEAEAAEALAGLSASLSNPPPLMKKDSTTTFKPTFKQQRSYDNVKLDGGYNQLNSRGNIPAKKLNQRDNALHDNGFSSRPTDRSDSTYFKKSNSSHNLSSTNHHHDSGSLNRLNHSRGVASESESTKSLTCLQSTRRFFFPLPSEARRLLEKLIMEACLLEVHLPQTRWLWQLHLASDQETAACGAHHPTIAKLEEERLKRRIARHLEQISQLKQKTIDHQSKPGRRKRKPSSITDNSGSIDTKLEQSDDSNVSSSEKSVLQNRQRYTPVCSEPEDKQSNSPVSDTISRVVTSVARRKPYRPRGGAPEVAITRRYKLGRPKRALPVRSYRSIHRPTHAIGYRSVRTDGQQQAYVSSMRDELEHKMHRILSTKNSKLRGNNRTTNLSNQSFLSSRRSGRVYRGERIVRRPFVCSNNDYSDSSVSEEHVNAVEPTLNEQYSSRNESSDYCKMMMTSNHSNYNSGIIGGKRSEFRSHKQDERHSSLRNTNESEQYEESASEDQLSNNEDEKCPAKPCHNPRTGTVKWVQCEACCQWYHQICVGIRHQYQLPKVYYCPACQPRSSVTTTAGTSLPARRKRLSGSGNVSRLSSRHFLVRTSSKLHIRKNLTGCYPGKLSQHLSRRPDSWTRRLHASPRLPKLQAYGDRNTPSLAEDDDGEDGSDDTNNYVDNHHHRHVKSSMKQSIPILKNELIDNWADISQSSEESSLKHPVNSPHGSSSHLDEPPVIDAYEPVPNNYGNTETITETPKGPTEVLLEALDVMSSGEIHANNSV</sequence>
<evidence type="ECO:0000256" key="6">
    <source>
        <dbReference type="ARBA" id="ARBA00022771"/>
    </source>
</evidence>
<dbReference type="InterPro" id="IPR019787">
    <property type="entry name" value="Znf_PHD-finger"/>
</dbReference>
<protein>
    <recommendedName>
        <fullName evidence="4">[histone H3]-trimethyl-L-lysine(4) demethylase</fullName>
        <ecNumber evidence="4">1.14.11.67</ecNumber>
    </recommendedName>
</protein>
<dbReference type="SMART" id="SM00558">
    <property type="entry name" value="JmjC"/>
    <property type="match status" value="1"/>
</dbReference>
<comment type="similarity">
    <text evidence="3">Belongs to the JARID1 histone demethylase family.</text>
</comment>
<feature type="compositionally biased region" description="Basic and acidic residues" evidence="15">
    <location>
        <begin position="938"/>
        <end position="954"/>
    </location>
</feature>
<evidence type="ECO:0000256" key="10">
    <source>
        <dbReference type="ARBA" id="ARBA00023002"/>
    </source>
</evidence>
<feature type="compositionally biased region" description="Basic and acidic residues" evidence="15">
    <location>
        <begin position="749"/>
        <end position="759"/>
    </location>
</feature>
<feature type="region of interest" description="Disordered" evidence="15">
    <location>
        <begin position="1757"/>
        <end position="1874"/>
    </location>
</feature>
<keyword evidence="9" id="KW-0223">Dioxygenase</keyword>
<feature type="compositionally biased region" description="Polar residues" evidence="15">
    <location>
        <begin position="1928"/>
        <end position="1941"/>
    </location>
</feature>
<feature type="compositionally biased region" description="Low complexity" evidence="15">
    <location>
        <begin position="2150"/>
        <end position="2162"/>
    </location>
</feature>
<feature type="compositionally biased region" description="Polar residues" evidence="15">
    <location>
        <begin position="1798"/>
        <end position="1809"/>
    </location>
</feature>
<feature type="compositionally biased region" description="Acidic residues" evidence="15">
    <location>
        <begin position="2549"/>
        <end position="2559"/>
    </location>
</feature>
<dbReference type="GO" id="GO:0034647">
    <property type="term" value="F:histone H3K4me/H3K4me2/H3K4me3 demethylase activity"/>
    <property type="evidence" value="ECO:0007669"/>
    <property type="project" value="UniProtKB-EC"/>
</dbReference>
<dbReference type="Pfam" id="PF02373">
    <property type="entry name" value="JmjC"/>
    <property type="match status" value="1"/>
</dbReference>
<feature type="domain" description="PHD-type" evidence="16">
    <location>
        <begin position="193"/>
        <end position="245"/>
    </location>
</feature>
<dbReference type="InterPro" id="IPR001606">
    <property type="entry name" value="ARID_dom"/>
</dbReference>
<dbReference type="PROSITE" id="PS51183">
    <property type="entry name" value="JMJN"/>
    <property type="match status" value="1"/>
</dbReference>
<dbReference type="Pfam" id="PF02375">
    <property type="entry name" value="JmjN"/>
    <property type="match status" value="1"/>
</dbReference>
<dbReference type="PROSITE" id="PS01359">
    <property type="entry name" value="ZF_PHD_1"/>
    <property type="match status" value="1"/>
</dbReference>
<dbReference type="SUPFAM" id="SSF57903">
    <property type="entry name" value="FYVE/PHD zinc finger"/>
    <property type="match status" value="3"/>
</dbReference>
<dbReference type="GO" id="GO:0000785">
    <property type="term" value="C:chromatin"/>
    <property type="evidence" value="ECO:0007669"/>
    <property type="project" value="TreeGrafter"/>
</dbReference>
<evidence type="ECO:0000256" key="9">
    <source>
        <dbReference type="ARBA" id="ARBA00022964"/>
    </source>
</evidence>
<dbReference type="WBParaSite" id="TREG1_82530.1">
    <property type="protein sequence ID" value="TREG1_82530.1"/>
    <property type="gene ID" value="TREG1_82530"/>
</dbReference>
<evidence type="ECO:0000256" key="11">
    <source>
        <dbReference type="ARBA" id="ARBA00023004"/>
    </source>
</evidence>
<feature type="compositionally biased region" description="Low complexity" evidence="15">
    <location>
        <begin position="670"/>
        <end position="679"/>
    </location>
</feature>
<dbReference type="GO" id="GO:0008270">
    <property type="term" value="F:zinc ion binding"/>
    <property type="evidence" value="ECO:0007669"/>
    <property type="project" value="UniProtKB-KW"/>
</dbReference>
<dbReference type="InterPro" id="IPR004198">
    <property type="entry name" value="Znf_C5HC2"/>
</dbReference>
<dbReference type="InterPro" id="IPR019786">
    <property type="entry name" value="Zinc_finger_PHD-type_CS"/>
</dbReference>
<feature type="compositionally biased region" description="Polar residues" evidence="15">
    <location>
        <begin position="1479"/>
        <end position="1493"/>
    </location>
</feature>
<evidence type="ECO:0000259" key="18">
    <source>
        <dbReference type="PROSITE" id="PS51183"/>
    </source>
</evidence>
<feature type="region of interest" description="Disordered" evidence="15">
    <location>
        <begin position="1913"/>
        <end position="2026"/>
    </location>
</feature>
<reference evidence="20" key="1">
    <citation type="submission" date="2022-06" db="EMBL/GenBank/DDBJ databases">
        <authorList>
            <person name="Berger JAMES D."/>
            <person name="Berger JAMES D."/>
        </authorList>
    </citation>
    <scope>NUCLEOTIDE SEQUENCE [LARGE SCALE GENOMIC DNA]</scope>
</reference>
<feature type="domain" description="ARID" evidence="17">
    <location>
        <begin position="76"/>
        <end position="166"/>
    </location>
</feature>
<dbReference type="Gene3D" id="3.30.40.10">
    <property type="entry name" value="Zinc/RING finger domain, C3HC4 (zinc finger)"/>
    <property type="match status" value="3"/>
</dbReference>
<feature type="region of interest" description="Disordered" evidence="15">
    <location>
        <begin position="2372"/>
        <end position="2410"/>
    </location>
</feature>
<dbReference type="InterPro" id="IPR001965">
    <property type="entry name" value="Znf_PHD"/>
</dbReference>
<dbReference type="SUPFAM" id="SSF51197">
    <property type="entry name" value="Clavaminate synthase-like"/>
    <property type="match status" value="1"/>
</dbReference>
<keyword evidence="8" id="KW-0156">Chromatin regulator</keyword>
<reference evidence="21" key="2">
    <citation type="submission" date="2023-11" db="UniProtKB">
        <authorList>
            <consortium name="WormBaseParasite"/>
        </authorList>
    </citation>
    <scope>IDENTIFICATION</scope>
</reference>
<dbReference type="SMART" id="SM01014">
    <property type="entry name" value="ARID"/>
    <property type="match status" value="1"/>
</dbReference>
<dbReference type="GO" id="GO:0003677">
    <property type="term" value="F:DNA binding"/>
    <property type="evidence" value="ECO:0007669"/>
    <property type="project" value="InterPro"/>
</dbReference>
<dbReference type="CDD" id="cd15519">
    <property type="entry name" value="PHD1_Lid2p_like"/>
    <property type="match status" value="1"/>
</dbReference>
<dbReference type="InterPro" id="IPR013083">
    <property type="entry name" value="Znf_RING/FYVE/PHD"/>
</dbReference>
<dbReference type="Pfam" id="PF02928">
    <property type="entry name" value="zf-C5HC2"/>
    <property type="match status" value="1"/>
</dbReference>
<feature type="compositionally biased region" description="Polar residues" evidence="15">
    <location>
        <begin position="1758"/>
        <end position="1768"/>
    </location>
</feature>
<feature type="domain" description="PHD-type" evidence="16">
    <location>
        <begin position="1566"/>
        <end position="1618"/>
    </location>
</feature>
<keyword evidence="10" id="KW-0560">Oxidoreductase</keyword>
<comment type="cofactor">
    <cofactor evidence="1">
        <name>Fe(2+)</name>
        <dbReference type="ChEBI" id="CHEBI:29033"/>
    </cofactor>
</comment>
<dbReference type="PROSITE" id="PS50016">
    <property type="entry name" value="ZF_PHD_2"/>
    <property type="match status" value="2"/>
</dbReference>
<dbReference type="InterPro" id="IPR003349">
    <property type="entry name" value="JmjN"/>
</dbReference>
<dbReference type="InterPro" id="IPR036431">
    <property type="entry name" value="ARID_dom_sf"/>
</dbReference>
<dbReference type="EC" id="1.14.11.67" evidence="4"/>
<feature type="region of interest" description="Disordered" evidence="15">
    <location>
        <begin position="2317"/>
        <end position="2342"/>
    </location>
</feature>
<evidence type="ECO:0000256" key="1">
    <source>
        <dbReference type="ARBA" id="ARBA00001954"/>
    </source>
</evidence>
<dbReference type="CDD" id="cd16100">
    <property type="entry name" value="ARID"/>
    <property type="match status" value="1"/>
</dbReference>
<dbReference type="PROSITE" id="PS51184">
    <property type="entry name" value="JMJC"/>
    <property type="match status" value="1"/>
</dbReference>